<keyword evidence="3" id="KW-1185">Reference proteome</keyword>
<gene>
    <name evidence="2" type="ORF">AZE42_03470</name>
</gene>
<dbReference type="SUPFAM" id="SSF48371">
    <property type="entry name" value="ARM repeat"/>
    <property type="match status" value="1"/>
</dbReference>
<sequence>MPTLLELCARSNKVFTRRAKTCIFAVIIHTPSPSILPFLAKSLNSQSTSLRLVAAEGVLTYVKSPITPIVANDALENVIRVTAEDASADIRTAGKTLFEAYRARLPDCVASFIASLTPVIRKRLVTAASGSKSELLSSGRAATGRVRLVGPIHPQKSSSGKHPQREANPLKPIALSKQMTSARQGTSVPVTSSTQSGNQRKDVTRALAPTTQRRVGNAPREANLLRPIAPSKQMTSVRQGTSVPVTSSTQSGDQRKDVARAIAPTTQRRVGNAPITTKINATPALTPTVRPSSRTGPLLVAMAEHPVTRATSSRIPQLRSRRPSTEVEAKTSAQTRKEVVASGLSKEAVGRRKPVLGGGPVTKGTKPVVKAPKRWPVNEGHKPVPEDSPLPPPHASLRPRHQRDFLTSTPRASLSSPLSPPDIYGAESIPHIHTPNSSKFACFEGCELRQVLDWSLNDVSIVKVPSVRMKNPNSRKPTPEGIPLPPDPAVWPPAVPLASSLVCTPRLSRQLEPVQATHDVLEPRDVNHPSWLCRLRRAPFRPRRQRPFITSTPRASLSASLSSLDISGAEVIAHTHSPSSNACFEGCELRQVLDWLDMDVDKAARLFS</sequence>
<feature type="region of interest" description="Disordered" evidence="1">
    <location>
        <begin position="307"/>
        <end position="399"/>
    </location>
</feature>
<accession>A0A1J8QAC0</accession>
<name>A0A1J8QAC0_9AGAM</name>
<feature type="compositionally biased region" description="Polar residues" evidence="1">
    <location>
        <begin position="233"/>
        <end position="252"/>
    </location>
</feature>
<feature type="compositionally biased region" description="Polar residues" evidence="1">
    <location>
        <begin position="178"/>
        <end position="198"/>
    </location>
</feature>
<dbReference type="AlphaFoldDB" id="A0A1J8QAC0"/>
<evidence type="ECO:0000313" key="2">
    <source>
        <dbReference type="EMBL" id="OJA17941.1"/>
    </source>
</evidence>
<dbReference type="Proteomes" id="UP000183567">
    <property type="component" value="Unassembled WGS sequence"/>
</dbReference>
<organism evidence="2 3">
    <name type="scientific">Rhizopogon vesiculosus</name>
    <dbReference type="NCBI Taxonomy" id="180088"/>
    <lineage>
        <taxon>Eukaryota</taxon>
        <taxon>Fungi</taxon>
        <taxon>Dikarya</taxon>
        <taxon>Basidiomycota</taxon>
        <taxon>Agaricomycotina</taxon>
        <taxon>Agaricomycetes</taxon>
        <taxon>Agaricomycetidae</taxon>
        <taxon>Boletales</taxon>
        <taxon>Suillineae</taxon>
        <taxon>Rhizopogonaceae</taxon>
        <taxon>Rhizopogon</taxon>
    </lineage>
</organism>
<evidence type="ECO:0008006" key="4">
    <source>
        <dbReference type="Google" id="ProtNLM"/>
    </source>
</evidence>
<comment type="caution">
    <text evidence="2">The sequence shown here is derived from an EMBL/GenBank/DDBJ whole genome shotgun (WGS) entry which is preliminary data.</text>
</comment>
<dbReference type="Gene3D" id="1.25.10.10">
    <property type="entry name" value="Leucine-rich Repeat Variant"/>
    <property type="match status" value="1"/>
</dbReference>
<reference evidence="2 3" key="1">
    <citation type="submission" date="2016-03" db="EMBL/GenBank/DDBJ databases">
        <title>Comparative genomics of the ectomycorrhizal sister species Rhizopogon vinicolor and Rhizopogon vesiculosus (Basidiomycota: Boletales) reveals a divergence of the mating type B locus.</title>
        <authorList>
            <person name="Mujic A.B."/>
            <person name="Kuo A."/>
            <person name="Tritt A."/>
            <person name="Lipzen A."/>
            <person name="Chen C."/>
            <person name="Johnson J."/>
            <person name="Sharma A."/>
            <person name="Barry K."/>
            <person name="Grigoriev I.V."/>
            <person name="Spatafora J.W."/>
        </authorList>
    </citation>
    <scope>NUCLEOTIDE SEQUENCE [LARGE SCALE GENOMIC DNA]</scope>
    <source>
        <strain evidence="2 3">AM-OR11-056</strain>
    </source>
</reference>
<dbReference type="OrthoDB" id="46159at2759"/>
<protein>
    <recommendedName>
        <fullName evidence="4">CLASP N-terminal domain-containing protein</fullName>
    </recommendedName>
</protein>
<feature type="region of interest" description="Disordered" evidence="1">
    <location>
        <begin position="233"/>
        <end position="256"/>
    </location>
</feature>
<evidence type="ECO:0000313" key="3">
    <source>
        <dbReference type="Proteomes" id="UP000183567"/>
    </source>
</evidence>
<evidence type="ECO:0000256" key="1">
    <source>
        <dbReference type="SAM" id="MobiDB-lite"/>
    </source>
</evidence>
<dbReference type="EMBL" id="LVVM01001740">
    <property type="protein sequence ID" value="OJA17941.1"/>
    <property type="molecule type" value="Genomic_DNA"/>
</dbReference>
<feature type="region of interest" description="Disordered" evidence="1">
    <location>
        <begin position="178"/>
        <end position="204"/>
    </location>
</feature>
<proteinExistence type="predicted"/>
<dbReference type="InterPro" id="IPR016024">
    <property type="entry name" value="ARM-type_fold"/>
</dbReference>
<feature type="compositionally biased region" description="Basic and acidic residues" evidence="1">
    <location>
        <begin position="323"/>
        <end position="339"/>
    </location>
</feature>
<dbReference type="InterPro" id="IPR011989">
    <property type="entry name" value="ARM-like"/>
</dbReference>